<reference evidence="7 8" key="1">
    <citation type="journal article" date="2015" name="Proc. Natl. Acad. Sci. U.S.A.">
        <title>Expanded metabolic versatility of ubiquitous nitrite-oxidizing bacteria from the genus Nitrospira.</title>
        <authorList>
            <person name="Koch H."/>
            <person name="Lucker S."/>
            <person name="Albertsen M."/>
            <person name="Kitzinger K."/>
            <person name="Herbold C."/>
            <person name="Spieck E."/>
            <person name="Nielsen P.H."/>
            <person name="Wagner M."/>
            <person name="Daims H."/>
        </authorList>
    </citation>
    <scope>NUCLEOTIDE SEQUENCE [LARGE SCALE GENOMIC DNA]</scope>
    <source>
        <strain evidence="7 8">NSP M-1</strain>
    </source>
</reference>
<dbReference type="EMBL" id="CP011801">
    <property type="protein sequence ID" value="ALA56498.1"/>
    <property type="molecule type" value="Genomic_DNA"/>
</dbReference>
<dbReference type="OrthoDB" id="9771883at2"/>
<dbReference type="InterPro" id="IPR006176">
    <property type="entry name" value="3-OHacyl-CoA_DH_NAD-bd"/>
</dbReference>
<evidence type="ECO:0000256" key="4">
    <source>
        <dbReference type="PIRSR" id="PIRSR000105-2"/>
    </source>
</evidence>
<gene>
    <name evidence="7" type="primary">mmgB</name>
    <name evidence="7" type="ORF">NITMOv2_0056</name>
</gene>
<keyword evidence="2 7" id="KW-0560">Oxidoreductase</keyword>
<accession>A0A0K2G6D3</accession>
<dbReference type="InterPro" id="IPR036291">
    <property type="entry name" value="NAD(P)-bd_dom_sf"/>
</dbReference>
<feature type="binding site" evidence="4">
    <location>
        <position position="36"/>
    </location>
    <ligand>
        <name>NAD(+)</name>
        <dbReference type="ChEBI" id="CHEBI:57540"/>
    </ligand>
</feature>
<dbReference type="AlphaFoldDB" id="A0A0K2G6D3"/>
<organism evidence="7 8">
    <name type="scientific">Nitrospira moscoviensis</name>
    <dbReference type="NCBI Taxonomy" id="42253"/>
    <lineage>
        <taxon>Bacteria</taxon>
        <taxon>Pseudomonadati</taxon>
        <taxon>Nitrospirota</taxon>
        <taxon>Nitrospiria</taxon>
        <taxon>Nitrospirales</taxon>
        <taxon>Nitrospiraceae</taxon>
        <taxon>Nitrospira</taxon>
    </lineage>
</organism>
<feature type="binding site" evidence="4">
    <location>
        <position position="122"/>
    </location>
    <ligand>
        <name>NAD(+)</name>
        <dbReference type="ChEBI" id="CHEBI:57540"/>
    </ligand>
</feature>
<dbReference type="GO" id="GO:0008691">
    <property type="term" value="F:3-hydroxybutyryl-CoA dehydrogenase activity"/>
    <property type="evidence" value="ECO:0007669"/>
    <property type="project" value="UniProtKB-EC"/>
</dbReference>
<dbReference type="SUPFAM" id="SSF48179">
    <property type="entry name" value="6-phosphogluconate dehydrogenase C-terminal domain-like"/>
    <property type="match status" value="1"/>
</dbReference>
<protein>
    <submittedName>
        <fullName evidence="7">Putative 3-hydroxybutyryl-CoA dehydrogenase</fullName>
        <ecNumber evidence="7">1.1.1.157</ecNumber>
    </submittedName>
</protein>
<dbReference type="Pfam" id="PF00725">
    <property type="entry name" value="3HCDH"/>
    <property type="match status" value="1"/>
</dbReference>
<feature type="domain" description="3-hydroxyacyl-CoA dehydrogenase C-terminal" evidence="5">
    <location>
        <begin position="189"/>
        <end position="285"/>
    </location>
</feature>
<dbReference type="InterPro" id="IPR013328">
    <property type="entry name" value="6PGD_dom2"/>
</dbReference>
<comment type="similarity">
    <text evidence="1">Belongs to the 3-hydroxyacyl-CoA dehydrogenase family.</text>
</comment>
<dbReference type="PANTHER" id="PTHR48075">
    <property type="entry name" value="3-HYDROXYACYL-COA DEHYDROGENASE FAMILY PROTEIN"/>
    <property type="match status" value="1"/>
</dbReference>
<dbReference type="PIRSF" id="PIRSF000105">
    <property type="entry name" value="HCDH"/>
    <property type="match status" value="1"/>
</dbReference>
<proteinExistence type="inferred from homology"/>
<feature type="binding site" evidence="4">
    <location>
        <begin position="13"/>
        <end position="18"/>
    </location>
    <ligand>
        <name>NAD(+)</name>
        <dbReference type="ChEBI" id="CHEBI:57540"/>
    </ligand>
</feature>
<feature type="binding site" evidence="4">
    <location>
        <position position="146"/>
    </location>
    <ligand>
        <name>NAD(+)</name>
        <dbReference type="ChEBI" id="CHEBI:57540"/>
    </ligand>
</feature>
<evidence type="ECO:0000259" key="5">
    <source>
        <dbReference type="Pfam" id="PF00725"/>
    </source>
</evidence>
<dbReference type="InterPro" id="IPR022694">
    <property type="entry name" value="3-OHacyl-CoA_DH"/>
</dbReference>
<dbReference type="InterPro" id="IPR006108">
    <property type="entry name" value="3HC_DH_C"/>
</dbReference>
<feature type="binding site" evidence="4">
    <location>
        <position position="95"/>
    </location>
    <ligand>
        <name>NAD(+)</name>
        <dbReference type="ChEBI" id="CHEBI:57540"/>
    </ligand>
</feature>
<dbReference type="FunFam" id="3.40.50.720:FF:000009">
    <property type="entry name" value="Fatty oxidation complex, alpha subunit"/>
    <property type="match status" value="1"/>
</dbReference>
<dbReference type="GO" id="GO:0070403">
    <property type="term" value="F:NAD+ binding"/>
    <property type="evidence" value="ECO:0007669"/>
    <property type="project" value="InterPro"/>
</dbReference>
<feature type="binding site" evidence="4">
    <location>
        <position position="100"/>
    </location>
    <ligand>
        <name>NAD(+)</name>
        <dbReference type="ChEBI" id="CHEBI:57540"/>
    </ligand>
</feature>
<feature type="site" description="Important for catalytic activity" evidence="3">
    <location>
        <position position="143"/>
    </location>
</feature>
<dbReference type="InterPro" id="IPR006180">
    <property type="entry name" value="3-OHacyl-CoA_DH_CS"/>
</dbReference>
<dbReference type="EC" id="1.1.1.157" evidence="7"/>
<feature type="domain" description="3-hydroxyacyl-CoA dehydrogenase NAD binding" evidence="6">
    <location>
        <begin position="8"/>
        <end position="187"/>
    </location>
</feature>
<dbReference type="PROSITE" id="PS00067">
    <property type="entry name" value="3HCDH"/>
    <property type="match status" value="1"/>
</dbReference>
<dbReference type="STRING" id="42253.NITMOv2_0056"/>
<evidence type="ECO:0000256" key="2">
    <source>
        <dbReference type="ARBA" id="ARBA00023002"/>
    </source>
</evidence>
<dbReference type="GO" id="GO:0006631">
    <property type="term" value="P:fatty acid metabolic process"/>
    <property type="evidence" value="ECO:0007669"/>
    <property type="project" value="InterPro"/>
</dbReference>
<dbReference type="PATRIC" id="fig|42253.5.peg.58"/>
<dbReference type="InterPro" id="IPR008927">
    <property type="entry name" value="6-PGluconate_DH-like_C_sf"/>
</dbReference>
<dbReference type="Pfam" id="PF02737">
    <property type="entry name" value="3HCDH_N"/>
    <property type="match status" value="1"/>
</dbReference>
<keyword evidence="8" id="KW-1185">Reference proteome</keyword>
<feature type="binding site" evidence="4">
    <location>
        <position position="277"/>
    </location>
    <ligand>
        <name>NAD(+)</name>
        <dbReference type="ChEBI" id="CHEBI:57540"/>
    </ligand>
</feature>
<dbReference type="Gene3D" id="1.10.1040.10">
    <property type="entry name" value="N-(1-d-carboxylethyl)-l-norvaline Dehydrogenase, domain 2"/>
    <property type="match status" value="1"/>
</dbReference>
<evidence type="ECO:0000256" key="1">
    <source>
        <dbReference type="ARBA" id="ARBA00009463"/>
    </source>
</evidence>
<dbReference type="RefSeq" id="WP_083447612.1">
    <property type="nucleotide sequence ID" value="NZ_CP011801.1"/>
</dbReference>
<evidence type="ECO:0000313" key="7">
    <source>
        <dbReference type="EMBL" id="ALA56498.1"/>
    </source>
</evidence>
<sequence>MQLEDIKTIGVVGAGQMGRGIGQVCATAEYQVLLVDVAEPPLQEALSKIRAGLERAVERGSITRHQAGKVLALIRPIVQLDRLRDAQLVIEAVPEDLALKQALFAELNRICDASVVLASNTSSISITKLGAASGRPDRVVGLHFMNPAPVMRLVEIVRGLETSERTLHLALDLAKRLGKTPVVAKDVPGFIVNRILMPMINEAAFALEEGVASAEDIDLAMTTGANHPVGPLALADRIGLDTVLAICEVLYQDLGDPKFRPCPLLRRYVEAGWLGRKSGHGFYLYEASGERHETAKGTGSAVWGGACPPAR</sequence>
<name>A0A0K2G6D3_NITMO</name>
<evidence type="ECO:0000256" key="3">
    <source>
        <dbReference type="PIRSR" id="PIRSR000105-1"/>
    </source>
</evidence>
<dbReference type="SUPFAM" id="SSF51735">
    <property type="entry name" value="NAD(P)-binding Rossmann-fold domains"/>
    <property type="match status" value="1"/>
</dbReference>
<dbReference type="KEGG" id="nmv:NITMOv2_0056"/>
<dbReference type="Proteomes" id="UP000069205">
    <property type="component" value="Chromosome"/>
</dbReference>
<evidence type="ECO:0000313" key="8">
    <source>
        <dbReference type="Proteomes" id="UP000069205"/>
    </source>
</evidence>
<keyword evidence="4" id="KW-0520">NAD</keyword>
<evidence type="ECO:0000259" key="6">
    <source>
        <dbReference type="Pfam" id="PF02737"/>
    </source>
</evidence>
<dbReference type="PANTHER" id="PTHR48075:SF5">
    <property type="entry name" value="3-HYDROXYBUTYRYL-COA DEHYDROGENASE"/>
    <property type="match status" value="1"/>
</dbReference>
<dbReference type="Gene3D" id="3.40.50.720">
    <property type="entry name" value="NAD(P)-binding Rossmann-like Domain"/>
    <property type="match status" value="1"/>
</dbReference>